<proteinExistence type="predicted"/>
<evidence type="ECO:0000313" key="2">
    <source>
        <dbReference type="Proteomes" id="UP000199387"/>
    </source>
</evidence>
<sequence>MQENRQEFQLTSVDQALMDELAGRVRECYREMTEIAMRAMNEESIGDESGADGKNPFHDEEIRWWMGPGRELCYRKDGGKVEVRPAR</sequence>
<dbReference type="RefSeq" id="WP_091570912.1">
    <property type="nucleotide sequence ID" value="NZ_FMZA01000014.1"/>
</dbReference>
<dbReference type="EMBL" id="FMZA01000014">
    <property type="protein sequence ID" value="SDC70948.1"/>
    <property type="molecule type" value="Genomic_DNA"/>
</dbReference>
<accession>A0A1G6NT72</accession>
<dbReference type="OrthoDB" id="2989155at2"/>
<dbReference type="STRING" id="1236220.SAMN04488112_11423"/>
<dbReference type="Proteomes" id="UP000199387">
    <property type="component" value="Unassembled WGS sequence"/>
</dbReference>
<gene>
    <name evidence="1" type="ORF">SAMN04488112_11423</name>
</gene>
<organism evidence="1 2">
    <name type="scientific">Melghirimyces thermohalophilus</name>
    <dbReference type="NCBI Taxonomy" id="1236220"/>
    <lineage>
        <taxon>Bacteria</taxon>
        <taxon>Bacillati</taxon>
        <taxon>Bacillota</taxon>
        <taxon>Bacilli</taxon>
        <taxon>Bacillales</taxon>
        <taxon>Thermoactinomycetaceae</taxon>
        <taxon>Melghirimyces</taxon>
    </lineage>
</organism>
<dbReference type="AlphaFoldDB" id="A0A1G6NT72"/>
<reference evidence="1 2" key="1">
    <citation type="submission" date="2016-10" db="EMBL/GenBank/DDBJ databases">
        <authorList>
            <person name="de Groot N.N."/>
        </authorList>
    </citation>
    <scope>NUCLEOTIDE SEQUENCE [LARGE SCALE GENOMIC DNA]</scope>
    <source>
        <strain evidence="1 2">DSM 45514</strain>
    </source>
</reference>
<evidence type="ECO:0000313" key="1">
    <source>
        <dbReference type="EMBL" id="SDC70948.1"/>
    </source>
</evidence>
<protein>
    <submittedName>
        <fullName evidence="1">Uncharacterized protein</fullName>
    </submittedName>
</protein>
<keyword evidence="2" id="KW-1185">Reference proteome</keyword>
<name>A0A1G6NT72_9BACL</name>